<dbReference type="AlphaFoldDB" id="A0A2P5FBZ1"/>
<organism evidence="1 2">
    <name type="scientific">Trema orientale</name>
    <name type="common">Charcoal tree</name>
    <name type="synonym">Celtis orientalis</name>
    <dbReference type="NCBI Taxonomy" id="63057"/>
    <lineage>
        <taxon>Eukaryota</taxon>
        <taxon>Viridiplantae</taxon>
        <taxon>Streptophyta</taxon>
        <taxon>Embryophyta</taxon>
        <taxon>Tracheophyta</taxon>
        <taxon>Spermatophyta</taxon>
        <taxon>Magnoliopsida</taxon>
        <taxon>eudicotyledons</taxon>
        <taxon>Gunneridae</taxon>
        <taxon>Pentapetalae</taxon>
        <taxon>rosids</taxon>
        <taxon>fabids</taxon>
        <taxon>Rosales</taxon>
        <taxon>Cannabaceae</taxon>
        <taxon>Trema</taxon>
    </lineage>
</organism>
<sequence length="120" mass="13619">ILLSSFFFHPQYAGDLTASDFEAIASKFGKKLSGKLVTRSRCRCKIFKTPVILSRHTENGYVPNTFSIGPFHHDDPWLKLTERIKQKYLLDLITRLSPVAPEPNHDLILPDNQIHTLACA</sequence>
<evidence type="ECO:0000313" key="2">
    <source>
        <dbReference type="Proteomes" id="UP000237000"/>
    </source>
</evidence>
<dbReference type="InParanoid" id="A0A2P5FBZ1"/>
<protein>
    <submittedName>
        <fullName evidence="1">Uncharacterized protein</fullName>
    </submittedName>
</protein>
<feature type="non-terminal residue" evidence="1">
    <location>
        <position position="1"/>
    </location>
</feature>
<name>A0A2P5FBZ1_TREOI</name>
<proteinExistence type="predicted"/>
<evidence type="ECO:0000313" key="1">
    <source>
        <dbReference type="EMBL" id="PON95331.1"/>
    </source>
</evidence>
<keyword evidence="2" id="KW-1185">Reference proteome</keyword>
<reference evidence="2" key="1">
    <citation type="submission" date="2016-06" db="EMBL/GenBank/DDBJ databases">
        <title>Parallel loss of symbiosis genes in relatives of nitrogen-fixing non-legume Parasponia.</title>
        <authorList>
            <person name="Van Velzen R."/>
            <person name="Holmer R."/>
            <person name="Bu F."/>
            <person name="Rutten L."/>
            <person name="Van Zeijl A."/>
            <person name="Liu W."/>
            <person name="Santuari L."/>
            <person name="Cao Q."/>
            <person name="Sharma T."/>
            <person name="Shen D."/>
            <person name="Roswanjaya Y."/>
            <person name="Wardhani T."/>
            <person name="Kalhor M.S."/>
            <person name="Jansen J."/>
            <person name="Van den Hoogen J."/>
            <person name="Gungor B."/>
            <person name="Hartog M."/>
            <person name="Hontelez J."/>
            <person name="Verver J."/>
            <person name="Yang W.-C."/>
            <person name="Schijlen E."/>
            <person name="Repin R."/>
            <person name="Schilthuizen M."/>
            <person name="Schranz E."/>
            <person name="Heidstra R."/>
            <person name="Miyata K."/>
            <person name="Fedorova E."/>
            <person name="Kohlen W."/>
            <person name="Bisseling T."/>
            <person name="Smit S."/>
            <person name="Geurts R."/>
        </authorList>
    </citation>
    <scope>NUCLEOTIDE SEQUENCE [LARGE SCALE GENOMIC DNA]</scope>
    <source>
        <strain evidence="2">cv. RG33-2</strain>
    </source>
</reference>
<accession>A0A2P5FBZ1</accession>
<comment type="caution">
    <text evidence="1">The sequence shown here is derived from an EMBL/GenBank/DDBJ whole genome shotgun (WGS) entry which is preliminary data.</text>
</comment>
<dbReference type="EMBL" id="JXTC01000045">
    <property type="protein sequence ID" value="PON95331.1"/>
    <property type="molecule type" value="Genomic_DNA"/>
</dbReference>
<dbReference type="InterPro" id="IPR004158">
    <property type="entry name" value="DUF247_pln"/>
</dbReference>
<dbReference type="Proteomes" id="UP000237000">
    <property type="component" value="Unassembled WGS sequence"/>
</dbReference>
<dbReference type="OrthoDB" id="672127at2759"/>
<dbReference type="Pfam" id="PF03140">
    <property type="entry name" value="DUF247"/>
    <property type="match status" value="1"/>
</dbReference>
<gene>
    <name evidence="1" type="ORF">TorRG33x02_088530</name>
</gene>